<feature type="compositionally biased region" description="Basic and acidic residues" evidence="4">
    <location>
        <begin position="667"/>
        <end position="701"/>
    </location>
</feature>
<dbReference type="GO" id="GO:0005524">
    <property type="term" value="F:ATP binding"/>
    <property type="evidence" value="ECO:0007669"/>
    <property type="project" value="UniProtKB-KW"/>
</dbReference>
<accession>A0A7D4L6V5</accession>
<dbReference type="GO" id="GO:0004467">
    <property type="term" value="F:long-chain fatty acid-CoA ligase activity"/>
    <property type="evidence" value="ECO:0007669"/>
    <property type="project" value="TreeGrafter"/>
</dbReference>
<sequence>MQIVSVPAEAMVDPALNLTSIVERHASDTSNPVLYRWQMSPGNWQDIHAHQFHDMVVSVAKGLIAHGVKPGDRIGIMSRTRFEWALIDFAIWYAGAISVPIYETNAPAQVAWALSHSEAQAIFVENDNLVQITDKAHKFHPLNIKNRWVIENGDLDALITAGLDVSDAELEVARTHAHADSLATIVYTSGTTGKPKGCALTHGNFLNLSLNTRIVEPEIANPHNSSLIFLPLAHVLARFIQVLALDSGVVVGHSPTIKNLAADLDSFKPTMLLVVPRVFEKIYEGALAKAARGGTINKNLFKRAVKVAIAWSEAKVSGQLPFKLAAQYALYDKLVYTKLRAAMGGKLRYAVCGGGPLSPRLNHFYHAVGVRVVEGYGLTETCAPIAAGRISNFQIGAIGPLLPGSQGRLAEDGELELRGIGVMKEYYKNPAENAQSFTDDGWFKSGDLARFDDQGLLKIVGRKKEIIVTAGGKNVIPGTAENHLRTSPLVSQAMLVGDQKPFIAALVTLDPDTLPDQLEHLGLPRSLSIPEAAVHPAVRAAIQRIIDEANQLVSRAEAIREFRIMGKDLTEADGYLTPSQKLKRAKILQDFSAYVDDIYSRVSESANNKLERLQSYAEQASDRLQEFKTEKTEKLHDLKVEATERLEEFKGQAAEKLSQHQPARATPSDKERTYPDGKEHVRGDSENNKKLHESLRKNRSS</sequence>
<dbReference type="PROSITE" id="PS00455">
    <property type="entry name" value="AMP_BINDING"/>
    <property type="match status" value="1"/>
</dbReference>
<dbReference type="InterPro" id="IPR042099">
    <property type="entry name" value="ANL_N_sf"/>
</dbReference>
<evidence type="ECO:0000256" key="4">
    <source>
        <dbReference type="SAM" id="MobiDB-lite"/>
    </source>
</evidence>
<dbReference type="Pfam" id="PF00501">
    <property type="entry name" value="AMP-binding"/>
    <property type="match status" value="1"/>
</dbReference>
<evidence type="ECO:0000259" key="5">
    <source>
        <dbReference type="Pfam" id="PF00501"/>
    </source>
</evidence>
<evidence type="ECO:0000256" key="2">
    <source>
        <dbReference type="ARBA" id="ARBA00022840"/>
    </source>
</evidence>
<keyword evidence="6" id="KW-0436">Ligase</keyword>
<name>A0A7D4L6V5_9MICC</name>
<dbReference type="RefSeq" id="WP_004004372.1">
    <property type="nucleotide sequence ID" value="NZ_CP054018.1"/>
</dbReference>
<dbReference type="SUPFAM" id="SSF56801">
    <property type="entry name" value="Acetyl-CoA synthetase-like"/>
    <property type="match status" value="1"/>
</dbReference>
<dbReference type="CDD" id="cd05907">
    <property type="entry name" value="VL_LC_FACS_like"/>
    <property type="match status" value="1"/>
</dbReference>
<keyword evidence="2" id="KW-0067">ATP-binding</keyword>
<dbReference type="PANTHER" id="PTHR43272:SF33">
    <property type="entry name" value="AMP-BINDING DOMAIN-CONTAINING PROTEIN-RELATED"/>
    <property type="match status" value="1"/>
</dbReference>
<dbReference type="Pfam" id="PF23562">
    <property type="entry name" value="AMP-binding_C_3"/>
    <property type="match status" value="1"/>
</dbReference>
<dbReference type="EMBL" id="JABZXJ010000004">
    <property type="protein sequence ID" value="MBF1648765.1"/>
    <property type="molecule type" value="Genomic_DNA"/>
</dbReference>
<feature type="region of interest" description="Disordered" evidence="4">
    <location>
        <begin position="649"/>
        <end position="701"/>
    </location>
</feature>
<dbReference type="GO" id="GO:0016020">
    <property type="term" value="C:membrane"/>
    <property type="evidence" value="ECO:0007669"/>
    <property type="project" value="TreeGrafter"/>
</dbReference>
<dbReference type="AlphaFoldDB" id="A0A7D4L6V5"/>
<keyword evidence="1" id="KW-0547">Nucleotide-binding</keyword>
<evidence type="ECO:0000313" key="7">
    <source>
        <dbReference type="Proteomes" id="UP000769484"/>
    </source>
</evidence>
<gene>
    <name evidence="6" type="ORF">HXO56_01505</name>
</gene>
<evidence type="ECO:0000256" key="3">
    <source>
        <dbReference type="SAM" id="Coils"/>
    </source>
</evidence>
<evidence type="ECO:0000313" key="6">
    <source>
        <dbReference type="EMBL" id="MBF1648765.1"/>
    </source>
</evidence>
<evidence type="ECO:0000256" key="1">
    <source>
        <dbReference type="ARBA" id="ARBA00022741"/>
    </source>
</evidence>
<reference evidence="6" key="1">
    <citation type="submission" date="2020-04" db="EMBL/GenBank/DDBJ databases">
        <title>Deep metagenomics examines the oral microbiome during advanced dental caries in children, revealing novel taxa and co-occurrences with host molecules.</title>
        <authorList>
            <person name="Baker J.L."/>
            <person name="Morton J.T."/>
            <person name="Dinis M."/>
            <person name="Alvarez R."/>
            <person name="Tran N.C."/>
            <person name="Knight R."/>
            <person name="Edlund A."/>
        </authorList>
    </citation>
    <scope>NUCLEOTIDE SEQUENCE</scope>
    <source>
        <strain evidence="6">JCVI_47_bin.4</strain>
    </source>
</reference>
<protein>
    <submittedName>
        <fullName evidence="6">Long-chain fatty acid--CoA ligase</fullName>
    </submittedName>
</protein>
<dbReference type="PANTHER" id="PTHR43272">
    <property type="entry name" value="LONG-CHAIN-FATTY-ACID--COA LIGASE"/>
    <property type="match status" value="1"/>
</dbReference>
<keyword evidence="3" id="KW-0175">Coiled coil</keyword>
<comment type="caution">
    <text evidence="6">The sequence shown here is derived from an EMBL/GenBank/DDBJ whole genome shotgun (WGS) entry which is preliminary data.</text>
</comment>
<dbReference type="InterPro" id="IPR020845">
    <property type="entry name" value="AMP-binding_CS"/>
</dbReference>
<feature type="domain" description="AMP-dependent synthetase/ligase" evidence="5">
    <location>
        <begin position="35"/>
        <end position="427"/>
    </location>
</feature>
<dbReference type="Gene3D" id="3.40.50.12780">
    <property type="entry name" value="N-terminal domain of ligase-like"/>
    <property type="match status" value="1"/>
</dbReference>
<feature type="coiled-coil region" evidence="3">
    <location>
        <begin position="603"/>
        <end position="630"/>
    </location>
</feature>
<dbReference type="InterPro" id="IPR000873">
    <property type="entry name" value="AMP-dep_synth/lig_dom"/>
</dbReference>
<dbReference type="Proteomes" id="UP000769484">
    <property type="component" value="Unassembled WGS sequence"/>
</dbReference>
<organism evidence="6 7">
    <name type="scientific">Rothia dentocariosa</name>
    <dbReference type="NCBI Taxonomy" id="2047"/>
    <lineage>
        <taxon>Bacteria</taxon>
        <taxon>Bacillati</taxon>
        <taxon>Actinomycetota</taxon>
        <taxon>Actinomycetes</taxon>
        <taxon>Micrococcales</taxon>
        <taxon>Micrococcaceae</taxon>
        <taxon>Rothia</taxon>
    </lineage>
</organism>
<proteinExistence type="predicted"/>